<dbReference type="PROSITE" id="PS00028">
    <property type="entry name" value="ZINC_FINGER_C2H2_1"/>
    <property type="match status" value="1"/>
</dbReference>
<name>A0A3G4ZZT5_9VIRU</name>
<dbReference type="EMBL" id="MK072243">
    <property type="protein sequence ID" value="AYV80437.1"/>
    <property type="molecule type" value="Genomic_DNA"/>
</dbReference>
<proteinExistence type="predicted"/>
<dbReference type="InterPro" id="IPR013087">
    <property type="entry name" value="Znf_C2H2_type"/>
</dbReference>
<organism evidence="2">
    <name type="scientific">Harvfovirus sp</name>
    <dbReference type="NCBI Taxonomy" id="2487768"/>
    <lineage>
        <taxon>Viruses</taxon>
        <taxon>Varidnaviria</taxon>
        <taxon>Bamfordvirae</taxon>
        <taxon>Nucleocytoviricota</taxon>
        <taxon>Megaviricetes</taxon>
        <taxon>Imitervirales</taxon>
        <taxon>Mimiviridae</taxon>
        <taxon>Klosneuvirinae</taxon>
    </lineage>
</organism>
<gene>
    <name evidence="2" type="ORF">Harvfovirus1_62</name>
</gene>
<reference evidence="2" key="1">
    <citation type="submission" date="2018-10" db="EMBL/GenBank/DDBJ databases">
        <title>Hidden diversity of soil giant viruses.</title>
        <authorList>
            <person name="Schulz F."/>
            <person name="Alteio L."/>
            <person name="Goudeau D."/>
            <person name="Ryan E.M."/>
            <person name="Malmstrom R.R."/>
            <person name="Blanchard J."/>
            <person name="Woyke T."/>
        </authorList>
    </citation>
    <scope>NUCLEOTIDE SEQUENCE</scope>
    <source>
        <strain evidence="2">HAV1</strain>
    </source>
</reference>
<evidence type="ECO:0000313" key="2">
    <source>
        <dbReference type="EMBL" id="AYV80437.1"/>
    </source>
</evidence>
<sequence>MELVGFHFQEYSHFPLYRSPCEKCGLPYKLDGVELSMETLWYLIAATEDEIKNMSVADKESFRNQLPIRDGRGHRRCYCREELKMAVHVISNEEKCVCNNPEYLFQNSWSCPFCCKLICCSGCFKQHVKKAHSRQDVGFTIVVPQEALGGKWCALCREVLEQGEEDFTAGELWTLIMDWNKKSKRKECTIYAVKNGLCENCSGWDFCEEKYSFLSRKFPKLYPVGTWIPKYMTPKQISFDDLIQLDLDKHAAFISEVVQREYYEPTNEQLLYQPDKFGHSGYEQYINKIWRQALYDGYRLRSPEEIKSTPIYGGKLIEALRTNIQLYDSAMLNTPLPRDIYPLIQSYIDWQIWNFERLLSKIHHDLITYAPKLAILLTTIGPIPFIKY</sequence>
<feature type="domain" description="C2H2-type" evidence="1">
    <location>
        <begin position="111"/>
        <end position="132"/>
    </location>
</feature>
<protein>
    <recommendedName>
        <fullName evidence="1">C2H2-type domain-containing protein</fullName>
    </recommendedName>
</protein>
<evidence type="ECO:0000259" key="1">
    <source>
        <dbReference type="PROSITE" id="PS00028"/>
    </source>
</evidence>
<accession>A0A3G4ZZT5</accession>